<feature type="transmembrane region" description="Helical" evidence="5">
    <location>
        <begin position="68"/>
        <end position="86"/>
    </location>
</feature>
<comment type="caution">
    <text evidence="6">The sequence shown here is derived from an EMBL/GenBank/DDBJ whole genome shotgun (WGS) entry which is preliminary data.</text>
</comment>
<protein>
    <submittedName>
        <fullName evidence="6">Phosphatidylethanolamine N-methyltransferase family protein</fullName>
    </submittedName>
</protein>
<evidence type="ECO:0000313" key="7">
    <source>
        <dbReference type="Proteomes" id="UP000673447"/>
    </source>
</evidence>
<organism evidence="6 7">
    <name type="scientific">Pseudoxanthomonas helianthi</name>
    <dbReference type="NCBI Taxonomy" id="1453541"/>
    <lineage>
        <taxon>Bacteria</taxon>
        <taxon>Pseudomonadati</taxon>
        <taxon>Pseudomonadota</taxon>
        <taxon>Gammaproteobacteria</taxon>
        <taxon>Lysobacterales</taxon>
        <taxon>Lysobacteraceae</taxon>
        <taxon>Pseudoxanthomonas</taxon>
    </lineage>
</organism>
<dbReference type="PANTHER" id="PTHR43847:SF1">
    <property type="entry name" value="BLL3993 PROTEIN"/>
    <property type="match status" value="1"/>
</dbReference>
<name>A0A940X1H4_9GAMM</name>
<sequence>MRPEHLFYALIALWAGSEFLLVGRRRASKGDQHRDRGTLLLLTSTIYVAVAAAVVLGRSQAWPFPAEWRAPLFWLGLALMAAGLLFRWWAIRVLAQFFTVDISIRDGHRLVNDGPYRWLRHPSYTGSLATFYGFGLAWGSWASLLAVAVPVTLVFLRRIHVEEQVLSEAFPVDYPRYASTTKRLLPFIW</sequence>
<reference evidence="6" key="2">
    <citation type="submission" date="2021-03" db="EMBL/GenBank/DDBJ databases">
        <authorList>
            <person name="Cao W."/>
        </authorList>
    </citation>
    <scope>NUCLEOTIDE SEQUENCE</scope>
    <source>
        <strain evidence="6">110414</strain>
    </source>
</reference>
<dbReference type="GO" id="GO:0012505">
    <property type="term" value="C:endomembrane system"/>
    <property type="evidence" value="ECO:0007669"/>
    <property type="project" value="UniProtKB-SubCell"/>
</dbReference>
<keyword evidence="7" id="KW-1185">Reference proteome</keyword>
<keyword evidence="3 5" id="KW-1133">Transmembrane helix</keyword>
<dbReference type="Gene3D" id="1.20.120.1630">
    <property type="match status" value="1"/>
</dbReference>
<dbReference type="PANTHER" id="PTHR43847">
    <property type="entry name" value="BLL3993 PROTEIN"/>
    <property type="match status" value="1"/>
</dbReference>
<dbReference type="EMBL" id="JAGKTC010000001">
    <property type="protein sequence ID" value="MBP3984174.1"/>
    <property type="molecule type" value="Genomic_DNA"/>
</dbReference>
<dbReference type="Proteomes" id="UP000673447">
    <property type="component" value="Unassembled WGS sequence"/>
</dbReference>
<feature type="transmembrane region" description="Helical" evidence="5">
    <location>
        <begin position="37"/>
        <end position="56"/>
    </location>
</feature>
<evidence type="ECO:0000256" key="4">
    <source>
        <dbReference type="ARBA" id="ARBA00023136"/>
    </source>
</evidence>
<evidence type="ECO:0000313" key="6">
    <source>
        <dbReference type="EMBL" id="MBP3984174.1"/>
    </source>
</evidence>
<comment type="subcellular location">
    <subcellularLocation>
        <location evidence="1">Endomembrane system</location>
        <topology evidence="1">Multi-pass membrane protein</topology>
    </subcellularLocation>
</comment>
<evidence type="ECO:0000256" key="1">
    <source>
        <dbReference type="ARBA" id="ARBA00004127"/>
    </source>
</evidence>
<accession>A0A940X1H4</accession>
<reference evidence="6" key="1">
    <citation type="journal article" date="2016" name="Int. J. Syst. Evol. Microbiol.">
        <title>Pseudoxanthomonas helianthi sp. nov., isolated from roots of Jerusalem artichoke (Helianthus tuberosus).</title>
        <authorList>
            <person name="Kittiwongwattana C."/>
            <person name="Thawai C."/>
        </authorList>
    </citation>
    <scope>NUCLEOTIDE SEQUENCE</scope>
    <source>
        <strain evidence="6">110414</strain>
    </source>
</reference>
<evidence type="ECO:0000256" key="5">
    <source>
        <dbReference type="SAM" id="Phobius"/>
    </source>
</evidence>
<gene>
    <name evidence="6" type="ORF">J5837_06995</name>
</gene>
<evidence type="ECO:0000256" key="2">
    <source>
        <dbReference type="ARBA" id="ARBA00022692"/>
    </source>
</evidence>
<keyword evidence="4 5" id="KW-0472">Membrane</keyword>
<dbReference type="AlphaFoldDB" id="A0A940X1H4"/>
<evidence type="ECO:0000256" key="3">
    <source>
        <dbReference type="ARBA" id="ARBA00022989"/>
    </source>
</evidence>
<dbReference type="InterPro" id="IPR007318">
    <property type="entry name" value="Phopholipid_MeTrfase"/>
</dbReference>
<dbReference type="InterPro" id="IPR052527">
    <property type="entry name" value="Metal_cation-efflux_comp"/>
</dbReference>
<feature type="transmembrane region" description="Helical" evidence="5">
    <location>
        <begin position="6"/>
        <end position="25"/>
    </location>
</feature>
<dbReference type="Pfam" id="PF04191">
    <property type="entry name" value="PEMT"/>
    <property type="match status" value="1"/>
</dbReference>
<proteinExistence type="predicted"/>
<feature type="transmembrane region" description="Helical" evidence="5">
    <location>
        <begin position="131"/>
        <end position="156"/>
    </location>
</feature>
<dbReference type="RefSeq" id="WP_210535957.1">
    <property type="nucleotide sequence ID" value="NZ_JAGKTC010000001.1"/>
</dbReference>
<keyword evidence="2 5" id="KW-0812">Transmembrane</keyword>